<proteinExistence type="predicted"/>
<dbReference type="EMBL" id="AMZH03030959">
    <property type="protein sequence ID" value="RRT32696.1"/>
    <property type="molecule type" value="Genomic_DNA"/>
</dbReference>
<dbReference type="InterPro" id="IPR005162">
    <property type="entry name" value="Retrotrans_gag_dom"/>
</dbReference>
<feature type="compositionally biased region" description="Polar residues" evidence="1">
    <location>
        <begin position="264"/>
        <end position="273"/>
    </location>
</feature>
<dbReference type="Proteomes" id="UP000287651">
    <property type="component" value="Unassembled WGS sequence"/>
</dbReference>
<dbReference type="AlphaFoldDB" id="A0A426WZQ4"/>
<feature type="region of interest" description="Disordered" evidence="1">
    <location>
        <begin position="250"/>
        <end position="273"/>
    </location>
</feature>
<evidence type="ECO:0000313" key="4">
    <source>
        <dbReference type="Proteomes" id="UP000287651"/>
    </source>
</evidence>
<evidence type="ECO:0000256" key="1">
    <source>
        <dbReference type="SAM" id="MobiDB-lite"/>
    </source>
</evidence>
<evidence type="ECO:0000259" key="2">
    <source>
        <dbReference type="Pfam" id="PF03732"/>
    </source>
</evidence>
<organism evidence="3 4">
    <name type="scientific">Ensete ventricosum</name>
    <name type="common">Abyssinian banana</name>
    <name type="synonym">Musa ensete</name>
    <dbReference type="NCBI Taxonomy" id="4639"/>
    <lineage>
        <taxon>Eukaryota</taxon>
        <taxon>Viridiplantae</taxon>
        <taxon>Streptophyta</taxon>
        <taxon>Embryophyta</taxon>
        <taxon>Tracheophyta</taxon>
        <taxon>Spermatophyta</taxon>
        <taxon>Magnoliopsida</taxon>
        <taxon>Liliopsida</taxon>
        <taxon>Zingiberales</taxon>
        <taxon>Musaceae</taxon>
        <taxon>Ensete</taxon>
    </lineage>
</organism>
<dbReference type="PANTHER" id="PTHR33223">
    <property type="entry name" value="CCHC-TYPE DOMAIN-CONTAINING PROTEIN"/>
    <property type="match status" value="1"/>
</dbReference>
<comment type="caution">
    <text evidence="3">The sequence shown here is derived from an EMBL/GenBank/DDBJ whole genome shotgun (WGS) entry which is preliminary data.</text>
</comment>
<feature type="compositionally biased region" description="Basic and acidic residues" evidence="1">
    <location>
        <begin position="250"/>
        <end position="263"/>
    </location>
</feature>
<sequence length="273" mass="30531">MALYDTSDALMCQAFPTTLRGPARMWYNRLKPSSISSFDLLAKEFELNFLASARPRPTAASLLGLTQGSKESLGQFVRCFAAEIRGVPDTHPSLVIQAFLVGLRPSRSAPELNNPEDNPREPQEEELPPLRPPLIPLNSTQTKIFLQIREKGLLGSLIQSKHDLKGVIKEDNVVSTESTDMIWRNATTSKTRSKTSFGKDTFIGMPETSDHFRKVDPLGIPRPTRRDPSKNKLMLSWADLLLEVTTPWLEKHTHEPQSKKDQDATTTPRSLSG</sequence>
<protein>
    <recommendedName>
        <fullName evidence="2">Retrotransposon gag domain-containing protein</fullName>
    </recommendedName>
</protein>
<reference evidence="3 4" key="1">
    <citation type="journal article" date="2014" name="Agronomy (Basel)">
        <title>A Draft Genome Sequence for Ensete ventricosum, the Drought-Tolerant Tree Against Hunger.</title>
        <authorList>
            <person name="Harrison J."/>
            <person name="Moore K.A."/>
            <person name="Paszkiewicz K."/>
            <person name="Jones T."/>
            <person name="Grant M."/>
            <person name="Ambacheew D."/>
            <person name="Muzemil S."/>
            <person name="Studholme D.J."/>
        </authorList>
    </citation>
    <scope>NUCLEOTIDE SEQUENCE [LARGE SCALE GENOMIC DNA]</scope>
</reference>
<evidence type="ECO:0000313" key="3">
    <source>
        <dbReference type="EMBL" id="RRT32696.1"/>
    </source>
</evidence>
<feature type="region of interest" description="Disordered" evidence="1">
    <location>
        <begin position="107"/>
        <end position="134"/>
    </location>
</feature>
<name>A0A426WZQ4_ENSVE</name>
<accession>A0A426WZQ4</accession>
<feature type="domain" description="Retrotransposon gag" evidence="2">
    <location>
        <begin position="14"/>
        <end position="105"/>
    </location>
</feature>
<gene>
    <name evidence="3" type="ORF">B296_00058370</name>
</gene>
<dbReference type="Pfam" id="PF03732">
    <property type="entry name" value="Retrotrans_gag"/>
    <property type="match status" value="1"/>
</dbReference>
<dbReference type="PANTHER" id="PTHR33223:SF10">
    <property type="entry name" value="AMINOTRANSFERASE-LIKE PLANT MOBILE DOMAIN-CONTAINING PROTEIN"/>
    <property type="match status" value="1"/>
</dbReference>